<evidence type="ECO:0000259" key="3">
    <source>
        <dbReference type="Pfam" id="PF00149"/>
    </source>
</evidence>
<keyword evidence="1" id="KW-0479">Metal-binding</keyword>
<evidence type="ECO:0000313" key="5">
    <source>
        <dbReference type="Proteomes" id="UP000249725"/>
    </source>
</evidence>
<evidence type="ECO:0000313" key="4">
    <source>
        <dbReference type="EMBL" id="RAK52823.1"/>
    </source>
</evidence>
<dbReference type="SUPFAM" id="SSF56300">
    <property type="entry name" value="Metallo-dependent phosphatases"/>
    <property type="match status" value="1"/>
</dbReference>
<sequence length="248" mass="26936">MSLSPDVQPTGGTLRLAAIGDLHVGENHVHPYRELFSRISQEADVLALCGDLTNFGKTPEVEILAEDLQACTIPMVGVLGNHDYECGQPQEVSRILRQAGVTMLDGEAHEIGGVGFAGCKGFIGGFGRYMLSAFGEPEIKSFVQASVDENLKLESSMRMLRSDRNVVLLHYAPVQDTVEGEPPEIFPFLGSARMGETIDRFDGVKCVLHGHAHKGAYQGRTPRGVPVYNVARPVLNRDVGVEFAVFDV</sequence>
<dbReference type="InterPro" id="IPR016538">
    <property type="entry name" value="UCP008292"/>
</dbReference>
<dbReference type="InterPro" id="IPR029052">
    <property type="entry name" value="Metallo-depent_PP-like"/>
</dbReference>
<dbReference type="InterPro" id="IPR051158">
    <property type="entry name" value="Metallophosphoesterase_sf"/>
</dbReference>
<name>A0A328ADC1_9CAUL</name>
<reference evidence="5" key="1">
    <citation type="submission" date="2018-05" db="EMBL/GenBank/DDBJ databases">
        <authorList>
            <person name="Li X."/>
        </authorList>
    </citation>
    <scope>NUCLEOTIDE SEQUENCE [LARGE SCALE GENOMIC DNA]</scope>
    <source>
        <strain evidence="5">YIM 73061</strain>
    </source>
</reference>
<dbReference type="Proteomes" id="UP000249725">
    <property type="component" value="Unassembled WGS sequence"/>
</dbReference>
<evidence type="ECO:0000256" key="2">
    <source>
        <dbReference type="ARBA" id="ARBA00022801"/>
    </source>
</evidence>
<accession>A0A328ADC1</accession>
<dbReference type="RefSeq" id="WP_111515108.1">
    <property type="nucleotide sequence ID" value="NZ_QFYR01000002.1"/>
</dbReference>
<dbReference type="PANTHER" id="PTHR31302:SF31">
    <property type="entry name" value="PHOSPHODIESTERASE YAEI"/>
    <property type="match status" value="1"/>
</dbReference>
<dbReference type="Gene3D" id="3.60.21.10">
    <property type="match status" value="1"/>
</dbReference>
<keyword evidence="5" id="KW-1185">Reference proteome</keyword>
<dbReference type="GO" id="GO:0008758">
    <property type="term" value="F:UDP-2,3-diacylglucosamine hydrolase activity"/>
    <property type="evidence" value="ECO:0007669"/>
    <property type="project" value="TreeGrafter"/>
</dbReference>
<proteinExistence type="predicted"/>
<dbReference type="Pfam" id="PF00149">
    <property type="entry name" value="Metallophos"/>
    <property type="match status" value="1"/>
</dbReference>
<dbReference type="EMBL" id="QFYR01000002">
    <property type="protein sequence ID" value="RAK52823.1"/>
    <property type="molecule type" value="Genomic_DNA"/>
</dbReference>
<organism evidence="4 5">
    <name type="scientific">Phenylobacterium deserti</name>
    <dbReference type="NCBI Taxonomy" id="1914756"/>
    <lineage>
        <taxon>Bacteria</taxon>
        <taxon>Pseudomonadati</taxon>
        <taxon>Pseudomonadota</taxon>
        <taxon>Alphaproteobacteria</taxon>
        <taxon>Caulobacterales</taxon>
        <taxon>Caulobacteraceae</taxon>
        <taxon>Phenylobacterium</taxon>
    </lineage>
</organism>
<dbReference type="OrthoDB" id="9783437at2"/>
<dbReference type="GO" id="GO:0046872">
    <property type="term" value="F:metal ion binding"/>
    <property type="evidence" value="ECO:0007669"/>
    <property type="project" value="UniProtKB-KW"/>
</dbReference>
<dbReference type="GO" id="GO:0016020">
    <property type="term" value="C:membrane"/>
    <property type="evidence" value="ECO:0007669"/>
    <property type="project" value="GOC"/>
</dbReference>
<dbReference type="GO" id="GO:0009245">
    <property type="term" value="P:lipid A biosynthetic process"/>
    <property type="evidence" value="ECO:0007669"/>
    <property type="project" value="TreeGrafter"/>
</dbReference>
<gene>
    <name evidence="4" type="ORF">DJ018_11610</name>
</gene>
<feature type="domain" description="Calcineurin-like phosphoesterase" evidence="3">
    <location>
        <begin position="14"/>
        <end position="214"/>
    </location>
</feature>
<protein>
    <submittedName>
        <fullName evidence="4">Metallophosphoesterase</fullName>
    </submittedName>
</protein>
<evidence type="ECO:0000256" key="1">
    <source>
        <dbReference type="ARBA" id="ARBA00022723"/>
    </source>
</evidence>
<dbReference type="PIRSF" id="PIRSF008292">
    <property type="entry name" value="UCP008292"/>
    <property type="match status" value="1"/>
</dbReference>
<dbReference type="InterPro" id="IPR004843">
    <property type="entry name" value="Calcineurin-like_PHP"/>
</dbReference>
<comment type="caution">
    <text evidence="4">The sequence shown here is derived from an EMBL/GenBank/DDBJ whole genome shotgun (WGS) entry which is preliminary data.</text>
</comment>
<keyword evidence="2" id="KW-0378">Hydrolase</keyword>
<dbReference type="AlphaFoldDB" id="A0A328ADC1"/>
<dbReference type="PANTHER" id="PTHR31302">
    <property type="entry name" value="TRANSMEMBRANE PROTEIN WITH METALLOPHOSPHOESTERASE DOMAIN-RELATED"/>
    <property type="match status" value="1"/>
</dbReference>